<dbReference type="InterPro" id="IPR016024">
    <property type="entry name" value="ARM-type_fold"/>
</dbReference>
<evidence type="ECO:0000256" key="9">
    <source>
        <dbReference type="RuleBase" id="RU367065"/>
    </source>
</evidence>
<organism evidence="12 13">
    <name type="scientific">Wickerhamomyces mucosus</name>
    <dbReference type="NCBI Taxonomy" id="1378264"/>
    <lineage>
        <taxon>Eukaryota</taxon>
        <taxon>Fungi</taxon>
        <taxon>Dikarya</taxon>
        <taxon>Ascomycota</taxon>
        <taxon>Saccharomycotina</taxon>
        <taxon>Saccharomycetes</taxon>
        <taxon>Phaffomycetales</taxon>
        <taxon>Wickerhamomycetaceae</taxon>
        <taxon>Wickerhamomyces</taxon>
    </lineage>
</organism>
<keyword evidence="7 9" id="KW-0687">Ribonucleoprotein</keyword>
<comment type="similarity">
    <text evidence="2 9">Belongs to the HEATR1/UTP10 family.</text>
</comment>
<evidence type="ECO:0000313" key="13">
    <source>
        <dbReference type="Proteomes" id="UP000769528"/>
    </source>
</evidence>
<name>A0A9P8PU45_9ASCO</name>
<reference evidence="12" key="1">
    <citation type="journal article" date="2021" name="Open Biol.">
        <title>Shared evolutionary footprints suggest mitochondrial oxidative damage underlies multiple complex I losses in fungi.</title>
        <authorList>
            <person name="Schikora-Tamarit M.A."/>
            <person name="Marcet-Houben M."/>
            <person name="Nosek J."/>
            <person name="Gabaldon T."/>
        </authorList>
    </citation>
    <scope>NUCLEOTIDE SEQUENCE</scope>
    <source>
        <strain evidence="12">CBS6341</strain>
    </source>
</reference>
<dbReference type="InterPro" id="IPR021133">
    <property type="entry name" value="HEAT_type_2"/>
</dbReference>
<sequence>MSSLASQLSSIATGSSTVAFDRKKRQKLHSVSLIYTSKVAAAQDYEIIYSNALDSLEELITIDKRFSYFKKSLFSETSINIDRNVQTAEQNKDLDNAINAYLALISPRWNLSPAIQATEWLVRRFQIHIHNSEILLLSTINYYQTKIFKRILDIANLPPLFSGLSGFKDSDRSPSNASIIKLFSDVEFFNLYSKYLQDSTTKNILFTNQLLFFTCSTINTIAVLSKDEEKLNALIPLVLEVSAKLLTSSNPDAHVASHTALVVLSTAAPLSQDIIYAATETILVKVHKKAENSALICIAKLFQSLNGTRFENIPVRIYRLLIRLVASDLSRFDEILTSKSVKSDKLTTVLVKTILAYDFESRIPLVLRILSQIQLPTYEMSFIIRDSINIINSIEKDKSDIIELFEFYIKNNKELLIKVLSELELNIDSLEIKLETSLNLSNGVEEGSNDEINLDEIKPIEQESNEKIIENFKENKSSVESFLASDLNEEFNKTLPLHIKAIQYKLVSEFVSENFKDQSAAITYLLRASVSQSAPAFVRISSLTTLKESLKTVDAKYNLFTLVPVLLSGLTDNRRGIRSLTVDLLKLINQRKPTSKFYLENVIYGTETKNLQLIAPKDSNSLLSIILENYFVENSEISNLIQNAKKNDKLYLAFLSNQANLISIPSVKITLLRIIKGVVTSIKGASSSQIFQNLLEKYVDNRQSWKINCEKNKFDFKEFEQEIISLVSFKEKNLFALQFLIHSLNSSSEQLAELSASRVIEIFSSLKYEFQSKLAKAIVDSFTRSSNISYDASLTLQSLPLNSELFVDLLKDSQINEPKEEPGVAKRRRRSSASARQALGSGELAKVAESHLQKITIILEALDALFNRVRPTVELLSSLFNLLADLETLGNDASLSVLYSQETLASTMVKTIRGLKQQETELDLSSVRTDIVVATIRASESPQVQNRLLLVVSELASLAPETVLHSVMPIFTFMGAHTIRQDDEFSVHIVEQTVVKVIPALVNSSKENKAEEIEFLLASFASAFTHIPRHRRVRLFTTLASTLGPESSIHTILYLIGLQYSASISKNRISESRSLSEFSSSFLKNFAAVEQLNSLTSFIDLWKLIPTEPNSESSKAIINSTLLSLSSSELQSLKVNLIKYISSSLSGENASVSSLKLKVSSTLLDSETEDIEKEEIKGSFGSLVQSIIGLLNIELENSELKSSLSSVFNDVLSLLPIREFVSAISQFLSNNTIEISIRQGLTVLSSDKFEYESSEDEDALEASEELITTLRANVENEGSLELTQVSFDTLSSLVNKFNVKLQPEILIKLLDLSTGTKGLLNSKGEIIISALSLITNIVSTLGIKTISYFPKIVPPSLKIFKDLDELEDSEDKEDKGNLQLTILLLFSSFVKRIPAFITVNLQDILRCIYNANEVPEKIKASIVQLIVSNMDHASILKALGNLWEETSKLSAVSIGLYLNTLELTVDAIDKKTATQQASRFFKLLLHLFEFRSQSKFDNNAIHRIEAVFHSISNKYVMKLNDKTFRPLFALLVHWAFYGEGTIYNKITEVERLTSFFKFFNKLQENLRSIVTSYFTYFLENTVQVLSRFTTNELDDVNLRRIILNSLTSSFKYDQDDYWQAQARFEVISESLLTQLVNIEDRIGKYLVKSIAALGQNTSSDEHNKSLNQLFILHMKAECKPKEKLWAIRSLKSVYQKVGDQWLVLLPQLVPIIAELLEDDDEEVELEVRSGLIKVIEDVLGEPLDRYLD</sequence>
<dbReference type="GO" id="GO:0030686">
    <property type="term" value="C:90S preribosome"/>
    <property type="evidence" value="ECO:0007669"/>
    <property type="project" value="TreeGrafter"/>
</dbReference>
<accession>A0A9P8PU45</accession>
<evidence type="ECO:0000256" key="4">
    <source>
        <dbReference type="ARBA" id="ARBA00022517"/>
    </source>
</evidence>
<dbReference type="Proteomes" id="UP000769528">
    <property type="component" value="Unassembled WGS sequence"/>
</dbReference>
<dbReference type="GO" id="GO:0030515">
    <property type="term" value="F:snoRNA binding"/>
    <property type="evidence" value="ECO:0007669"/>
    <property type="project" value="TreeGrafter"/>
</dbReference>
<dbReference type="SMART" id="SM01036">
    <property type="entry name" value="BP28CT"/>
    <property type="match status" value="1"/>
</dbReference>
<gene>
    <name evidence="12" type="ORF">WICMUC_001574</name>
</gene>
<evidence type="ECO:0000256" key="8">
    <source>
        <dbReference type="PROSITE-ProRule" id="PRU00103"/>
    </source>
</evidence>
<dbReference type="Pfam" id="PF12397">
    <property type="entry name" value="U3snoRNP10"/>
    <property type="match status" value="1"/>
</dbReference>
<protein>
    <recommendedName>
        <fullName evidence="3 9">U3 small nucleolar RNA-associated protein 10</fullName>
    </recommendedName>
</protein>
<comment type="function">
    <text evidence="9">Involved in nucleolar processing of pre-18S ribosomal RNA.</text>
</comment>
<dbReference type="PROSITE" id="PS50077">
    <property type="entry name" value="HEAT_REPEAT"/>
    <property type="match status" value="1"/>
</dbReference>
<comment type="subcellular location">
    <subcellularLocation>
        <location evidence="1 9">Nucleus</location>
        <location evidence="1 9">Nucleolus</location>
    </subcellularLocation>
</comment>
<dbReference type="OrthoDB" id="31183at2759"/>
<dbReference type="GO" id="GO:0045943">
    <property type="term" value="P:positive regulation of transcription by RNA polymerase I"/>
    <property type="evidence" value="ECO:0007669"/>
    <property type="project" value="TreeGrafter"/>
</dbReference>
<dbReference type="PANTHER" id="PTHR13457">
    <property type="entry name" value="BAP28"/>
    <property type="match status" value="1"/>
</dbReference>
<dbReference type="GO" id="GO:0034455">
    <property type="term" value="C:t-UTP complex"/>
    <property type="evidence" value="ECO:0007669"/>
    <property type="project" value="TreeGrafter"/>
</dbReference>
<comment type="subunit">
    <text evidence="9">Component of the ribosomal small subunit (SSU) processome.</text>
</comment>
<dbReference type="Pfam" id="PF08146">
    <property type="entry name" value="BP28CT"/>
    <property type="match status" value="1"/>
</dbReference>
<evidence type="ECO:0000256" key="5">
    <source>
        <dbReference type="ARBA" id="ARBA00022552"/>
    </source>
</evidence>
<feature type="repeat" description="HEAT" evidence="8">
    <location>
        <begin position="1708"/>
        <end position="1746"/>
    </location>
</feature>
<evidence type="ECO:0000256" key="3">
    <source>
        <dbReference type="ARBA" id="ARBA00015399"/>
    </source>
</evidence>
<dbReference type="GO" id="GO:0032040">
    <property type="term" value="C:small-subunit processome"/>
    <property type="evidence" value="ECO:0007669"/>
    <property type="project" value="TreeGrafter"/>
</dbReference>
<reference evidence="12" key="2">
    <citation type="submission" date="2021-01" db="EMBL/GenBank/DDBJ databases">
        <authorList>
            <person name="Schikora-Tamarit M.A."/>
        </authorList>
    </citation>
    <scope>NUCLEOTIDE SEQUENCE</scope>
    <source>
        <strain evidence="12">CBS6341</strain>
    </source>
</reference>
<keyword evidence="6 9" id="KW-0539">Nucleus</keyword>
<dbReference type="SUPFAM" id="SSF48371">
    <property type="entry name" value="ARM repeat"/>
    <property type="match status" value="2"/>
</dbReference>
<keyword evidence="5 9" id="KW-0698">rRNA processing</keyword>
<keyword evidence="4 9" id="KW-0690">Ribosome biogenesis</keyword>
<keyword evidence="10" id="KW-0175">Coiled coil</keyword>
<dbReference type="InterPro" id="IPR022125">
    <property type="entry name" value="U3snoRNP10_N"/>
</dbReference>
<dbReference type="InterPro" id="IPR040191">
    <property type="entry name" value="UTP10"/>
</dbReference>
<evidence type="ECO:0000256" key="2">
    <source>
        <dbReference type="ARBA" id="ARBA00010559"/>
    </source>
</evidence>
<dbReference type="InterPro" id="IPR012954">
    <property type="entry name" value="BP28_C_dom"/>
</dbReference>
<dbReference type="GO" id="GO:0000462">
    <property type="term" value="P:maturation of SSU-rRNA from tricistronic rRNA transcript (SSU-rRNA, 5.8S rRNA, LSU-rRNA)"/>
    <property type="evidence" value="ECO:0007669"/>
    <property type="project" value="TreeGrafter"/>
</dbReference>
<proteinExistence type="inferred from homology"/>
<evidence type="ECO:0000256" key="6">
    <source>
        <dbReference type="ARBA" id="ARBA00023242"/>
    </source>
</evidence>
<evidence type="ECO:0000256" key="7">
    <source>
        <dbReference type="ARBA" id="ARBA00023274"/>
    </source>
</evidence>
<evidence type="ECO:0000313" key="12">
    <source>
        <dbReference type="EMBL" id="KAH3678341.1"/>
    </source>
</evidence>
<dbReference type="InterPro" id="IPR056473">
    <property type="entry name" value="HEAT_Utp10/HEAT1"/>
</dbReference>
<evidence type="ECO:0000256" key="1">
    <source>
        <dbReference type="ARBA" id="ARBA00004604"/>
    </source>
</evidence>
<dbReference type="PANTHER" id="PTHR13457:SF1">
    <property type="entry name" value="HEAT REPEAT-CONTAINING PROTEIN 1"/>
    <property type="match status" value="1"/>
</dbReference>
<feature type="coiled-coil region" evidence="10">
    <location>
        <begin position="413"/>
        <end position="440"/>
    </location>
</feature>
<dbReference type="EMBL" id="JAEUBF010000448">
    <property type="protein sequence ID" value="KAH3678341.1"/>
    <property type="molecule type" value="Genomic_DNA"/>
</dbReference>
<evidence type="ECO:0000259" key="11">
    <source>
        <dbReference type="SMART" id="SM01036"/>
    </source>
</evidence>
<dbReference type="Pfam" id="PF23243">
    <property type="entry name" value="HEAT_HEATR1"/>
    <property type="match status" value="1"/>
</dbReference>
<keyword evidence="13" id="KW-1185">Reference proteome</keyword>
<feature type="domain" description="BP28 C-terminal" evidence="11">
    <location>
        <begin position="1470"/>
        <end position="1617"/>
    </location>
</feature>
<comment type="caution">
    <text evidence="12">The sequence shown here is derived from an EMBL/GenBank/DDBJ whole genome shotgun (WGS) entry which is preliminary data.</text>
</comment>
<evidence type="ECO:0000256" key="10">
    <source>
        <dbReference type="SAM" id="Coils"/>
    </source>
</evidence>